<dbReference type="Proteomes" id="UP001281614">
    <property type="component" value="Unassembled WGS sequence"/>
</dbReference>
<dbReference type="PANTHER" id="PTHR11360:SF287">
    <property type="entry name" value="MFS MONOCARBOXYLATE TRANSPORTER"/>
    <property type="match status" value="1"/>
</dbReference>
<feature type="transmembrane region" description="Helical" evidence="3">
    <location>
        <begin position="28"/>
        <end position="48"/>
    </location>
</feature>
<keyword evidence="5" id="KW-1185">Reference proteome</keyword>
<dbReference type="InterPro" id="IPR036259">
    <property type="entry name" value="MFS_trans_sf"/>
</dbReference>
<comment type="similarity">
    <text evidence="2">Belongs to the major facilitator superfamily. Monocarboxylate porter (TC 2.A.1.13) family.</text>
</comment>
<name>A0AAD9YEM0_COLKA</name>
<dbReference type="GO" id="GO:0022857">
    <property type="term" value="F:transmembrane transporter activity"/>
    <property type="evidence" value="ECO:0007669"/>
    <property type="project" value="InterPro"/>
</dbReference>
<dbReference type="Pfam" id="PF07690">
    <property type="entry name" value="MFS_1"/>
    <property type="match status" value="1"/>
</dbReference>
<keyword evidence="3" id="KW-1133">Transmembrane helix</keyword>
<dbReference type="GO" id="GO:0016020">
    <property type="term" value="C:membrane"/>
    <property type="evidence" value="ECO:0007669"/>
    <property type="project" value="UniProtKB-SubCell"/>
</dbReference>
<dbReference type="SUPFAM" id="SSF103473">
    <property type="entry name" value="MFS general substrate transporter"/>
    <property type="match status" value="1"/>
</dbReference>
<reference evidence="4" key="1">
    <citation type="submission" date="2023-02" db="EMBL/GenBank/DDBJ databases">
        <title>Colletotrichum kahawae CIFC_Que2 genome sequencing and assembly.</title>
        <authorList>
            <person name="Baroncelli R."/>
        </authorList>
    </citation>
    <scope>NUCLEOTIDE SEQUENCE</scope>
    <source>
        <strain evidence="4">CIFC_Que2</strain>
    </source>
</reference>
<accession>A0AAD9YEM0</accession>
<evidence type="ECO:0000256" key="3">
    <source>
        <dbReference type="SAM" id="Phobius"/>
    </source>
</evidence>
<dbReference type="InterPro" id="IPR050327">
    <property type="entry name" value="Proton-linked_MCT"/>
</dbReference>
<organism evidence="4 5">
    <name type="scientific">Colletotrichum kahawae</name>
    <name type="common">Coffee berry disease fungus</name>
    <dbReference type="NCBI Taxonomy" id="34407"/>
    <lineage>
        <taxon>Eukaryota</taxon>
        <taxon>Fungi</taxon>
        <taxon>Dikarya</taxon>
        <taxon>Ascomycota</taxon>
        <taxon>Pezizomycotina</taxon>
        <taxon>Sordariomycetes</taxon>
        <taxon>Hypocreomycetidae</taxon>
        <taxon>Glomerellales</taxon>
        <taxon>Glomerellaceae</taxon>
        <taxon>Colletotrichum</taxon>
        <taxon>Colletotrichum gloeosporioides species complex</taxon>
    </lineage>
</organism>
<dbReference type="AlphaFoldDB" id="A0AAD9YEM0"/>
<feature type="transmembrane region" description="Helical" evidence="3">
    <location>
        <begin position="90"/>
        <end position="108"/>
    </location>
</feature>
<proteinExistence type="inferred from homology"/>
<dbReference type="EMBL" id="VYYT01000161">
    <property type="protein sequence ID" value="KAK2761458.1"/>
    <property type="molecule type" value="Genomic_DNA"/>
</dbReference>
<feature type="transmembrane region" description="Helical" evidence="3">
    <location>
        <begin position="285"/>
        <end position="305"/>
    </location>
</feature>
<feature type="transmembrane region" description="Helical" evidence="3">
    <location>
        <begin position="120"/>
        <end position="139"/>
    </location>
</feature>
<feature type="transmembrane region" description="Helical" evidence="3">
    <location>
        <begin position="60"/>
        <end position="78"/>
    </location>
</feature>
<evidence type="ECO:0000313" key="4">
    <source>
        <dbReference type="EMBL" id="KAK2761458.1"/>
    </source>
</evidence>
<keyword evidence="3" id="KW-0812">Transmembrane</keyword>
<evidence type="ECO:0000313" key="5">
    <source>
        <dbReference type="Proteomes" id="UP001281614"/>
    </source>
</evidence>
<feature type="transmembrane region" description="Helical" evidence="3">
    <location>
        <begin position="261"/>
        <end position="279"/>
    </location>
</feature>
<protein>
    <submittedName>
        <fullName evidence="4">Mch2p</fullName>
    </submittedName>
</protein>
<feature type="transmembrane region" description="Helical" evidence="3">
    <location>
        <begin position="197"/>
        <end position="214"/>
    </location>
</feature>
<dbReference type="PANTHER" id="PTHR11360">
    <property type="entry name" value="MONOCARBOXYLATE TRANSPORTER"/>
    <property type="match status" value="1"/>
</dbReference>
<feature type="transmembrane region" description="Helical" evidence="3">
    <location>
        <begin position="151"/>
        <end position="169"/>
    </location>
</feature>
<sequence length="392" mass="42241">MATWGFGATQGVFREYYFKTPPFEGNQLVASTGLLVVGLLQTLPPFLLKIISSSPHYRFHMMWSGMVLVVASSIGAAFSTSAVQVIMTQGFMYGLSSGLLFAPCLTFVDEWFLKRRGLANGIFFGAPNIAAASLSPIFSVLLKRFGPRATLIGWAIFAAVIVSLGIICVRSRRDSKGEIAAASRQPSSSKRLFKKPTFWLFVISMTLQSLTNNLPANYLPSYATDLGVSPEKGALLVTFLSLFGIIGQISIGALTDAIGPLVPMLMSTLVSSFAVFVVWGLGKYYWNMVVTSILFGAFAFSFMVLRSHMAAVVVDDPNRPSEELFVSGILLFTRGVIGVASGYIAAAVLQNSDHIGVQPGYGAGKWCDFIILVGTTMTAATVGASGLWKRRK</sequence>
<feature type="transmembrane region" description="Helical" evidence="3">
    <location>
        <begin position="369"/>
        <end position="388"/>
    </location>
</feature>
<keyword evidence="3" id="KW-0472">Membrane</keyword>
<comment type="subcellular location">
    <subcellularLocation>
        <location evidence="1">Membrane</location>
        <topology evidence="1">Multi-pass membrane protein</topology>
    </subcellularLocation>
</comment>
<feature type="transmembrane region" description="Helical" evidence="3">
    <location>
        <begin position="234"/>
        <end position="254"/>
    </location>
</feature>
<feature type="transmembrane region" description="Helical" evidence="3">
    <location>
        <begin position="325"/>
        <end position="349"/>
    </location>
</feature>
<comment type="caution">
    <text evidence="4">The sequence shown here is derived from an EMBL/GenBank/DDBJ whole genome shotgun (WGS) entry which is preliminary data.</text>
</comment>
<dbReference type="Gene3D" id="1.20.1250.20">
    <property type="entry name" value="MFS general substrate transporter like domains"/>
    <property type="match status" value="2"/>
</dbReference>
<evidence type="ECO:0000256" key="2">
    <source>
        <dbReference type="ARBA" id="ARBA00006727"/>
    </source>
</evidence>
<evidence type="ECO:0000256" key="1">
    <source>
        <dbReference type="ARBA" id="ARBA00004141"/>
    </source>
</evidence>
<dbReference type="InterPro" id="IPR011701">
    <property type="entry name" value="MFS"/>
</dbReference>
<gene>
    <name evidence="4" type="ORF">CKAH01_16332</name>
</gene>